<proteinExistence type="predicted"/>
<evidence type="ECO:0000313" key="1">
    <source>
        <dbReference type="EMBL" id="AKG33474.1"/>
    </source>
</evidence>
<evidence type="ECO:0000313" key="2">
    <source>
        <dbReference type="Proteomes" id="UP000034189"/>
    </source>
</evidence>
<organism evidence="1 2">
    <name type="scientific">Paenibacillus durus ATCC 35681</name>
    <dbReference type="NCBI Taxonomy" id="1333534"/>
    <lineage>
        <taxon>Bacteria</taxon>
        <taxon>Bacillati</taxon>
        <taxon>Bacillota</taxon>
        <taxon>Bacilli</taxon>
        <taxon>Bacillales</taxon>
        <taxon>Paenibacillaceae</taxon>
        <taxon>Paenibacillus</taxon>
    </lineage>
</organism>
<accession>A0A0F7F6G6</accession>
<dbReference type="HOGENOM" id="CLU_2789972_0_0_9"/>
<dbReference type="Proteomes" id="UP000034189">
    <property type="component" value="Chromosome"/>
</dbReference>
<reference evidence="1 2" key="1">
    <citation type="submission" date="2015-03" db="EMBL/GenBank/DDBJ databases">
        <authorList>
            <person name="Abdul Halim M."/>
        </authorList>
    </citation>
    <scope>NUCLEOTIDE SEQUENCE [LARGE SCALE GENOMIC DNA]</scope>
    <source>
        <strain evidence="1 2">ATCC 35681</strain>
    </source>
</reference>
<reference evidence="1 2" key="2">
    <citation type="journal article" date="2016" name="Genome Announc.">
        <title>Genome Sequence of a Gram-Positive Diazotroph, Paenibacillus durus Type Strain ATCC 35681.</title>
        <authorList>
            <person name="Halim M.A."/>
            <person name="Rahman A.Y."/>
            <person name="Sim K.S."/>
            <person name="Yam H.C."/>
            <person name="Rahim A.A."/>
            <person name="Ghazali A.H."/>
            <person name="Najimudin N."/>
        </authorList>
    </citation>
    <scope>NUCLEOTIDE SEQUENCE [LARGE SCALE GENOMIC DNA]</scope>
    <source>
        <strain evidence="1 2">ATCC 35681</strain>
    </source>
</reference>
<name>A0A0F7F6G6_PAEDU</name>
<dbReference type="PATRIC" id="fig|1333534.5.peg.373"/>
<dbReference type="EMBL" id="CP011114">
    <property type="protein sequence ID" value="AKG33474.1"/>
    <property type="molecule type" value="Genomic_DNA"/>
</dbReference>
<gene>
    <name evidence="1" type="ORF">VK70_01780</name>
</gene>
<protein>
    <submittedName>
        <fullName evidence="1">Uncharacterized protein</fullName>
    </submittedName>
</protein>
<sequence>MNLCAKPISLLPRRRISGFKGADSYQEANASSLSPVFAETQAARFFENVQKKVLLYYLLRGRNAKGRG</sequence>
<dbReference type="AlphaFoldDB" id="A0A0F7F6G6"/>